<organism evidence="1 2">
    <name type="scientific">Acidithiobacillus caldus (strain ATCC 51756 / DSM 8584 / KU)</name>
    <dbReference type="NCBI Taxonomy" id="637389"/>
    <lineage>
        <taxon>Bacteria</taxon>
        <taxon>Pseudomonadati</taxon>
        <taxon>Pseudomonadota</taxon>
        <taxon>Acidithiobacillia</taxon>
        <taxon>Acidithiobacillales</taxon>
        <taxon>Acidithiobacillaceae</taxon>
        <taxon>Acidithiobacillus</taxon>
    </lineage>
</organism>
<sequence length="64" mass="7161">MQTEGGKRHTIDYVLMRDPNHSWQIVNAVADGVSDLSLKRDKYAAEFAKGGLLGVNYLVTPRTR</sequence>
<reference evidence="1 2" key="1">
    <citation type="journal article" date="2009" name="J. Bacteriol.">
        <title>Draft genome sequence of the extremely acidophilic bacterium Acidithiobacillus caldus ATCC 51756 reveals metabolic versatility in the genus Acidithiobacillus.</title>
        <authorList>
            <person name="Valdes J."/>
            <person name="Quatrini R."/>
            <person name="Hallberg K."/>
            <person name="Dopson M."/>
            <person name="Valenzuela P.D."/>
            <person name="Holmes D.S."/>
        </authorList>
    </citation>
    <scope>NUCLEOTIDE SEQUENCE [LARGE SCALE GENOMIC DNA]</scope>
    <source>
        <strain evidence="2">ATCC 51756 / DSM 8584 / KU</strain>
    </source>
</reference>
<protein>
    <submittedName>
        <fullName evidence="1">Uncharacterized protein</fullName>
    </submittedName>
</protein>
<dbReference type="Proteomes" id="UP000005522">
    <property type="component" value="Chromosome"/>
</dbReference>
<dbReference type="EMBL" id="CP005986">
    <property type="protein sequence ID" value="AIA54451.1"/>
    <property type="molecule type" value="Genomic_DNA"/>
</dbReference>
<gene>
    <name evidence="1" type="ORF">Acaty_c0566</name>
</gene>
<dbReference type="Gene3D" id="3.10.450.710">
    <property type="entry name" value="Tgt2/MlaC"/>
    <property type="match status" value="1"/>
</dbReference>
<dbReference type="KEGG" id="acz:Acaty_c0566"/>
<proteinExistence type="predicted"/>
<dbReference type="Pfam" id="PF05494">
    <property type="entry name" value="MlaC"/>
    <property type="match status" value="1"/>
</dbReference>
<dbReference type="AlphaFoldDB" id="A0A059ZWU2"/>
<accession>A0A059ZWU2</accession>
<dbReference type="InterPro" id="IPR008869">
    <property type="entry name" value="MlaC/ttg2D"/>
</dbReference>
<dbReference type="InterPro" id="IPR042245">
    <property type="entry name" value="Tgt2/MlaC_sf"/>
</dbReference>
<evidence type="ECO:0000313" key="1">
    <source>
        <dbReference type="EMBL" id="AIA54451.1"/>
    </source>
</evidence>
<dbReference type="HOGENOM" id="CLU_2857402_0_0_6"/>
<evidence type="ECO:0000313" key="2">
    <source>
        <dbReference type="Proteomes" id="UP000005522"/>
    </source>
</evidence>
<name>A0A059ZWU2_ACICK</name>